<evidence type="ECO:0000313" key="6">
    <source>
        <dbReference type="EMBL" id="KAF5735207.1"/>
    </source>
</evidence>
<dbReference type="GO" id="GO:0006355">
    <property type="term" value="P:regulation of DNA-templated transcription"/>
    <property type="evidence" value="ECO:0007669"/>
    <property type="project" value="InterPro"/>
</dbReference>
<keyword evidence="4" id="KW-0539">Nucleus</keyword>
<keyword evidence="2" id="KW-0238">DNA-binding</keyword>
<dbReference type="PANTHER" id="PTHR31719">
    <property type="entry name" value="NAC TRANSCRIPTION FACTOR 56"/>
    <property type="match status" value="1"/>
</dbReference>
<dbReference type="GO" id="GO:0003677">
    <property type="term" value="F:DNA binding"/>
    <property type="evidence" value="ECO:0007669"/>
    <property type="project" value="UniProtKB-KW"/>
</dbReference>
<name>A0A7J7CM85_TRIWF</name>
<dbReference type="GO" id="GO:0048731">
    <property type="term" value="P:system development"/>
    <property type="evidence" value="ECO:0007669"/>
    <property type="project" value="TreeGrafter"/>
</dbReference>
<dbReference type="PROSITE" id="PS51005">
    <property type="entry name" value="NAC"/>
    <property type="match status" value="1"/>
</dbReference>
<dbReference type="InterPro" id="IPR036093">
    <property type="entry name" value="NAC_dom_sf"/>
</dbReference>
<sequence>MDLDLENLAAGYRFNPTAEELLMQYLCPRRSYMPVPCGDRIVKDVELYGKENPWTLFGVTDESQECCFFVFTYLKKLSGENGRPRPNERKIRRAGSGVWTSRRVNDVKDSEGNVIGVDRYYFFSTGEDKKKNVHGRWTMHEGLSS</sequence>
<evidence type="ECO:0000313" key="7">
    <source>
        <dbReference type="Proteomes" id="UP000593562"/>
    </source>
</evidence>
<dbReference type="InterPro" id="IPR003441">
    <property type="entry name" value="NAC-dom"/>
</dbReference>
<gene>
    <name evidence="6" type="ORF">HS088_TW15G00707</name>
</gene>
<organism evidence="6 7">
    <name type="scientific">Tripterygium wilfordii</name>
    <name type="common">Thunder God vine</name>
    <dbReference type="NCBI Taxonomy" id="458696"/>
    <lineage>
        <taxon>Eukaryota</taxon>
        <taxon>Viridiplantae</taxon>
        <taxon>Streptophyta</taxon>
        <taxon>Embryophyta</taxon>
        <taxon>Tracheophyta</taxon>
        <taxon>Spermatophyta</taxon>
        <taxon>Magnoliopsida</taxon>
        <taxon>eudicotyledons</taxon>
        <taxon>Gunneridae</taxon>
        <taxon>Pentapetalae</taxon>
        <taxon>rosids</taxon>
        <taxon>fabids</taxon>
        <taxon>Celastrales</taxon>
        <taxon>Celastraceae</taxon>
        <taxon>Tripterygium</taxon>
    </lineage>
</organism>
<keyword evidence="1" id="KW-0805">Transcription regulation</keyword>
<evidence type="ECO:0000256" key="3">
    <source>
        <dbReference type="ARBA" id="ARBA00023163"/>
    </source>
</evidence>
<accession>A0A7J7CM85</accession>
<dbReference type="Pfam" id="PF02365">
    <property type="entry name" value="NAM"/>
    <property type="match status" value="1"/>
</dbReference>
<dbReference type="InParanoid" id="A0A7J7CM85"/>
<dbReference type="Proteomes" id="UP000593562">
    <property type="component" value="Unassembled WGS sequence"/>
</dbReference>
<dbReference type="AlphaFoldDB" id="A0A7J7CM85"/>
<dbReference type="SUPFAM" id="SSF101941">
    <property type="entry name" value="NAC domain"/>
    <property type="match status" value="1"/>
</dbReference>
<comment type="caution">
    <text evidence="6">The sequence shown here is derived from an EMBL/GenBank/DDBJ whole genome shotgun (WGS) entry which is preliminary data.</text>
</comment>
<keyword evidence="7" id="KW-1185">Reference proteome</keyword>
<protein>
    <recommendedName>
        <fullName evidence="5">NAC domain-containing protein</fullName>
    </recommendedName>
</protein>
<evidence type="ECO:0000259" key="5">
    <source>
        <dbReference type="PROSITE" id="PS51005"/>
    </source>
</evidence>
<feature type="domain" description="NAC" evidence="5">
    <location>
        <begin position="8"/>
        <end position="145"/>
    </location>
</feature>
<reference evidence="6 7" key="1">
    <citation type="journal article" date="2020" name="Nat. Commun.">
        <title>Genome of Tripterygium wilfordii and identification of cytochrome P450 involved in triptolide biosynthesis.</title>
        <authorList>
            <person name="Tu L."/>
            <person name="Su P."/>
            <person name="Zhang Z."/>
            <person name="Gao L."/>
            <person name="Wang J."/>
            <person name="Hu T."/>
            <person name="Zhou J."/>
            <person name="Zhang Y."/>
            <person name="Zhao Y."/>
            <person name="Liu Y."/>
            <person name="Song Y."/>
            <person name="Tong Y."/>
            <person name="Lu Y."/>
            <person name="Yang J."/>
            <person name="Xu C."/>
            <person name="Jia M."/>
            <person name="Peters R.J."/>
            <person name="Huang L."/>
            <person name="Gao W."/>
        </authorList>
    </citation>
    <scope>NUCLEOTIDE SEQUENCE [LARGE SCALE GENOMIC DNA]</scope>
    <source>
        <strain evidence="7">cv. XIE 37</strain>
        <tissue evidence="6">Leaf</tissue>
    </source>
</reference>
<keyword evidence="3" id="KW-0804">Transcription</keyword>
<evidence type="ECO:0000256" key="1">
    <source>
        <dbReference type="ARBA" id="ARBA00023015"/>
    </source>
</evidence>
<dbReference type="Gene3D" id="2.170.150.80">
    <property type="entry name" value="NAC domain"/>
    <property type="match status" value="1"/>
</dbReference>
<proteinExistence type="predicted"/>
<dbReference type="EMBL" id="JAAARO010000015">
    <property type="protein sequence ID" value="KAF5735207.1"/>
    <property type="molecule type" value="Genomic_DNA"/>
</dbReference>
<evidence type="ECO:0000256" key="2">
    <source>
        <dbReference type="ARBA" id="ARBA00023125"/>
    </source>
</evidence>
<dbReference type="PANTHER" id="PTHR31719:SF164">
    <property type="entry name" value="NAC DOMAIN-CONTAINING PROTEIN"/>
    <property type="match status" value="1"/>
</dbReference>
<evidence type="ECO:0000256" key="4">
    <source>
        <dbReference type="ARBA" id="ARBA00023242"/>
    </source>
</evidence>